<reference evidence="2 3" key="1">
    <citation type="journal article" date="2019" name="Science">
        <title>Social genes are selection hotspots in kin groups of a soil microbe.</title>
        <authorList>
            <person name="Wielgoss S."/>
            <person name="Wolfensberger R."/>
            <person name="Sun L."/>
            <person name="Fiegna F."/>
            <person name="Velicer G.J."/>
        </authorList>
    </citation>
    <scope>NUCLEOTIDE SEQUENCE [LARGE SCALE GENOMIC DNA]</scope>
    <source>
        <strain evidence="2 3">MC3.5.9c15</strain>
    </source>
</reference>
<dbReference type="SUPFAM" id="SSF50156">
    <property type="entry name" value="PDZ domain-like"/>
    <property type="match status" value="1"/>
</dbReference>
<dbReference type="PROSITE" id="PS50106">
    <property type="entry name" value="PDZ"/>
    <property type="match status" value="1"/>
</dbReference>
<dbReference type="EMBL" id="CP017174">
    <property type="protein sequence ID" value="QDE71743.1"/>
    <property type="molecule type" value="Genomic_DNA"/>
</dbReference>
<gene>
    <name evidence="2" type="ORF">BHS09_34795</name>
</gene>
<evidence type="ECO:0000259" key="1">
    <source>
        <dbReference type="PROSITE" id="PS50106"/>
    </source>
</evidence>
<accession>A0AAE6G699</accession>
<dbReference type="Proteomes" id="UP000320179">
    <property type="component" value="Chromosome"/>
</dbReference>
<evidence type="ECO:0000313" key="2">
    <source>
        <dbReference type="EMBL" id="QDE71743.1"/>
    </source>
</evidence>
<dbReference type="Gene3D" id="2.30.42.10">
    <property type="match status" value="1"/>
</dbReference>
<name>A0AAE6G699_MYXXA</name>
<proteinExistence type="predicted"/>
<dbReference type="SMART" id="SM00228">
    <property type="entry name" value="PDZ"/>
    <property type="match status" value="1"/>
</dbReference>
<dbReference type="Pfam" id="PF00595">
    <property type="entry name" value="PDZ"/>
    <property type="match status" value="1"/>
</dbReference>
<feature type="domain" description="PDZ" evidence="1">
    <location>
        <begin position="8"/>
        <end position="60"/>
    </location>
</feature>
<organism evidence="2 3">
    <name type="scientific">Myxococcus xanthus</name>
    <dbReference type="NCBI Taxonomy" id="34"/>
    <lineage>
        <taxon>Bacteria</taxon>
        <taxon>Pseudomonadati</taxon>
        <taxon>Myxococcota</taxon>
        <taxon>Myxococcia</taxon>
        <taxon>Myxococcales</taxon>
        <taxon>Cystobacterineae</taxon>
        <taxon>Myxococcaceae</taxon>
        <taxon>Myxococcus</taxon>
    </lineage>
</organism>
<dbReference type="InterPro" id="IPR036034">
    <property type="entry name" value="PDZ_sf"/>
</dbReference>
<evidence type="ECO:0000313" key="3">
    <source>
        <dbReference type="Proteomes" id="UP000320179"/>
    </source>
</evidence>
<sequence length="487" mass="53086">MTSALASALLLTAAPLSVTIEPLGFSVQNVNKEVRVTKVLPGSIAAQEGLEPGMRILSIERPMRSFARDPIHLLSQEDLRDALIPTWDEPLSIRIKTASEERYLRLRRTDPRPAQEFPDTPLTREQVNRLTRLERSRYSLWQAQHAGMHAPPMPMPEFELGQKQATAYVKADVLLTVMGGGSTPTHVYASATVLTPCEGALEKLVLRGAPAGGAPLQLRPDVRGMNASVHVDLPLWKPAAAIQACRAAAPSSVPSLESRVKAELHCQGAPVQKREFTATLRVFCDEPLPAGIRDARNVLSLAGTRRADDAPALVHQLEVGANGTLGLDARLDGIVPPPVEVSLVELDGKGNTARRHATKKVEPEMAELPFQVTLDTRTARTARLAAALRFADGSTRLSFPADVAIVTREEVAAQQQQAEEAFQRLIDFNRKLSQQWPSACDSLAEVTAWTQAQPEIEWAASSPSSSMTYQMKGSSGLNVLNCHRHHR</sequence>
<protein>
    <recommendedName>
        <fullName evidence="1">PDZ domain-containing protein</fullName>
    </recommendedName>
</protein>
<dbReference type="InterPro" id="IPR001478">
    <property type="entry name" value="PDZ"/>
</dbReference>
<dbReference type="AlphaFoldDB" id="A0AAE6G699"/>